<feature type="region of interest" description="Disordered" evidence="1">
    <location>
        <begin position="31"/>
        <end position="76"/>
    </location>
</feature>
<evidence type="ECO:0000256" key="1">
    <source>
        <dbReference type="SAM" id="MobiDB-lite"/>
    </source>
</evidence>
<sequence>MLEEAWGDIPPVQTDLFDRLTAFEDFEAGSVAPGEKRCHSSEGVEGSSGGRELDGNSLCLGDGEQEAEPEQERSGV</sequence>
<accession>A0A4Z2IPQ5</accession>
<dbReference type="Proteomes" id="UP000314294">
    <property type="component" value="Unassembled WGS sequence"/>
</dbReference>
<dbReference type="AlphaFoldDB" id="A0A4Z2IPQ5"/>
<name>A0A4Z2IPQ5_9TELE</name>
<comment type="caution">
    <text evidence="2">The sequence shown here is derived from an EMBL/GenBank/DDBJ whole genome shotgun (WGS) entry which is preliminary data.</text>
</comment>
<gene>
    <name evidence="2" type="ORF">EYF80_009838</name>
</gene>
<evidence type="ECO:0000313" key="3">
    <source>
        <dbReference type="Proteomes" id="UP000314294"/>
    </source>
</evidence>
<reference evidence="2 3" key="1">
    <citation type="submission" date="2019-03" db="EMBL/GenBank/DDBJ databases">
        <title>First draft genome of Liparis tanakae, snailfish: a comprehensive survey of snailfish specific genes.</title>
        <authorList>
            <person name="Kim W."/>
            <person name="Song I."/>
            <person name="Jeong J.-H."/>
            <person name="Kim D."/>
            <person name="Kim S."/>
            <person name="Ryu S."/>
            <person name="Song J.Y."/>
            <person name="Lee S.K."/>
        </authorList>
    </citation>
    <scope>NUCLEOTIDE SEQUENCE [LARGE SCALE GENOMIC DNA]</scope>
    <source>
        <tissue evidence="2">Muscle</tissue>
    </source>
</reference>
<organism evidence="2 3">
    <name type="scientific">Liparis tanakae</name>
    <name type="common">Tanaka's snailfish</name>
    <dbReference type="NCBI Taxonomy" id="230148"/>
    <lineage>
        <taxon>Eukaryota</taxon>
        <taxon>Metazoa</taxon>
        <taxon>Chordata</taxon>
        <taxon>Craniata</taxon>
        <taxon>Vertebrata</taxon>
        <taxon>Euteleostomi</taxon>
        <taxon>Actinopterygii</taxon>
        <taxon>Neopterygii</taxon>
        <taxon>Teleostei</taxon>
        <taxon>Neoteleostei</taxon>
        <taxon>Acanthomorphata</taxon>
        <taxon>Eupercaria</taxon>
        <taxon>Perciformes</taxon>
        <taxon>Cottioidei</taxon>
        <taxon>Cottales</taxon>
        <taxon>Liparidae</taxon>
        <taxon>Liparis</taxon>
    </lineage>
</organism>
<keyword evidence="3" id="KW-1185">Reference proteome</keyword>
<dbReference type="EMBL" id="SRLO01000060">
    <property type="protein sequence ID" value="TNN79801.1"/>
    <property type="molecule type" value="Genomic_DNA"/>
</dbReference>
<protein>
    <submittedName>
        <fullName evidence="2">Uncharacterized protein</fullName>
    </submittedName>
</protein>
<proteinExistence type="predicted"/>
<evidence type="ECO:0000313" key="2">
    <source>
        <dbReference type="EMBL" id="TNN79801.1"/>
    </source>
</evidence>